<name>A0ABY7EIV9_MYAAR</name>
<dbReference type="Gene3D" id="2.130.10.10">
    <property type="entry name" value="YVTN repeat-like/Quinoprotein amine dehydrogenase"/>
    <property type="match status" value="1"/>
</dbReference>
<evidence type="ECO:0000313" key="2">
    <source>
        <dbReference type="EMBL" id="WAR08862.1"/>
    </source>
</evidence>
<dbReference type="InterPro" id="IPR036352">
    <property type="entry name" value="Semap_dom_sf"/>
</dbReference>
<feature type="domain" description="Sema" evidence="1">
    <location>
        <begin position="87"/>
        <end position="229"/>
    </location>
</feature>
<feature type="non-terminal residue" evidence="2">
    <location>
        <position position="287"/>
    </location>
</feature>
<dbReference type="Pfam" id="PF01403">
    <property type="entry name" value="Sema"/>
    <property type="match status" value="1"/>
</dbReference>
<protein>
    <submittedName>
        <fullName evidence="2">PLXB2-like protein</fullName>
    </submittedName>
</protein>
<dbReference type="InterPro" id="IPR015943">
    <property type="entry name" value="WD40/YVTN_repeat-like_dom_sf"/>
</dbReference>
<dbReference type="EMBL" id="CP111017">
    <property type="protein sequence ID" value="WAR08862.1"/>
    <property type="molecule type" value="Genomic_DNA"/>
</dbReference>
<evidence type="ECO:0000313" key="3">
    <source>
        <dbReference type="Proteomes" id="UP001164746"/>
    </source>
</evidence>
<accession>A0ABY7EIV9</accession>
<dbReference type="Proteomes" id="UP001164746">
    <property type="component" value="Chromosome 6"/>
</dbReference>
<dbReference type="InterPro" id="IPR001627">
    <property type="entry name" value="Semap_dom"/>
</dbReference>
<keyword evidence="3" id="KW-1185">Reference proteome</keyword>
<dbReference type="SUPFAM" id="SSF101912">
    <property type="entry name" value="Sema domain"/>
    <property type="match status" value="1"/>
</dbReference>
<organism evidence="2 3">
    <name type="scientific">Mya arenaria</name>
    <name type="common">Soft-shell clam</name>
    <dbReference type="NCBI Taxonomy" id="6604"/>
    <lineage>
        <taxon>Eukaryota</taxon>
        <taxon>Metazoa</taxon>
        <taxon>Spiralia</taxon>
        <taxon>Lophotrochozoa</taxon>
        <taxon>Mollusca</taxon>
        <taxon>Bivalvia</taxon>
        <taxon>Autobranchia</taxon>
        <taxon>Heteroconchia</taxon>
        <taxon>Euheterodonta</taxon>
        <taxon>Imparidentia</taxon>
        <taxon>Neoheterodontei</taxon>
        <taxon>Myida</taxon>
        <taxon>Myoidea</taxon>
        <taxon>Myidae</taxon>
        <taxon>Mya</taxon>
    </lineage>
</organism>
<sequence>MKEGPEFKTSDGLLLRTETYVKAFAIGHHRLFFSIQRNKTDNSTISRVANICQKYTHYAPHTYVDMELKCGNSIYMQAVEKTCFEGECIIVATFTNGGHSVVCAYLFSEIKSSLAVNVKRCHDKTLQLPTGVYDYFNHPKNRPCTGPPAYLRGINTTDDFFLCNEEGYSGFQDVIGDTALLMNVSVRLNHTVVTALTLVSFHGRVLALLGTAKGEIIKALVFPREEATVFPWKAVVDIGHAVMADMFVYGYTLYAFSENVVKGINLTDCSEFSTCDKCMASKDFLCG</sequence>
<proteinExistence type="predicted"/>
<gene>
    <name evidence="2" type="ORF">MAR_018820</name>
</gene>
<reference evidence="2" key="1">
    <citation type="submission" date="2022-11" db="EMBL/GenBank/DDBJ databases">
        <title>Centuries of genome instability and evolution in soft-shell clam transmissible cancer (bioRxiv).</title>
        <authorList>
            <person name="Hart S.F.M."/>
            <person name="Yonemitsu M.A."/>
            <person name="Giersch R.M."/>
            <person name="Beal B.F."/>
            <person name="Arriagada G."/>
            <person name="Davis B.W."/>
            <person name="Ostrander E.A."/>
            <person name="Goff S.P."/>
            <person name="Metzger M.J."/>
        </authorList>
    </citation>
    <scope>NUCLEOTIDE SEQUENCE</scope>
    <source>
        <strain evidence="2">MELC-2E11</strain>
        <tissue evidence="2">Siphon/mantle</tissue>
    </source>
</reference>
<evidence type="ECO:0000259" key="1">
    <source>
        <dbReference type="Pfam" id="PF01403"/>
    </source>
</evidence>